<dbReference type="SUPFAM" id="SSF117281">
    <property type="entry name" value="Kelch motif"/>
    <property type="match status" value="2"/>
</dbReference>
<dbReference type="Proteomes" id="UP000807716">
    <property type="component" value="Unassembled WGS sequence"/>
</dbReference>
<evidence type="ECO:0000256" key="3">
    <source>
        <dbReference type="SAM" id="MobiDB-lite"/>
    </source>
</evidence>
<feature type="region of interest" description="Disordered" evidence="3">
    <location>
        <begin position="448"/>
        <end position="476"/>
    </location>
</feature>
<keyword evidence="4" id="KW-1133">Transmembrane helix</keyword>
<feature type="region of interest" description="Disordered" evidence="3">
    <location>
        <begin position="335"/>
        <end position="371"/>
    </location>
</feature>
<accession>A0A9P6UCY5</accession>
<feature type="compositionally biased region" description="Gly residues" evidence="3">
    <location>
        <begin position="746"/>
        <end position="758"/>
    </location>
</feature>
<feature type="compositionally biased region" description="Gly residues" evidence="3">
    <location>
        <begin position="345"/>
        <end position="364"/>
    </location>
</feature>
<dbReference type="InterPro" id="IPR015915">
    <property type="entry name" value="Kelch-typ_b-propeller"/>
</dbReference>
<feature type="compositionally biased region" description="Low complexity" evidence="3">
    <location>
        <begin position="668"/>
        <end position="679"/>
    </location>
</feature>
<dbReference type="Gene3D" id="2.120.10.80">
    <property type="entry name" value="Kelch-type beta propeller"/>
    <property type="match status" value="2"/>
</dbReference>
<feature type="compositionally biased region" description="Polar residues" evidence="3">
    <location>
        <begin position="635"/>
        <end position="646"/>
    </location>
</feature>
<feature type="compositionally biased region" description="Gly residues" evidence="3">
    <location>
        <begin position="606"/>
        <end position="626"/>
    </location>
</feature>
<feature type="compositionally biased region" description="Low complexity" evidence="3">
    <location>
        <begin position="710"/>
        <end position="728"/>
    </location>
</feature>
<dbReference type="Pfam" id="PF24681">
    <property type="entry name" value="Kelch_KLHDC2_KLHL20_DRC7"/>
    <property type="match status" value="1"/>
</dbReference>
<evidence type="ECO:0000313" key="6">
    <source>
        <dbReference type="Proteomes" id="UP000807716"/>
    </source>
</evidence>
<feature type="region of interest" description="Disordered" evidence="3">
    <location>
        <begin position="606"/>
        <end position="770"/>
    </location>
</feature>
<comment type="caution">
    <text evidence="5">The sequence shown here is derived from an EMBL/GenBank/DDBJ whole genome shotgun (WGS) entry which is preliminary data.</text>
</comment>
<reference evidence="5" key="1">
    <citation type="journal article" date="2020" name="Fungal Divers.">
        <title>Resolving the Mortierellaceae phylogeny through synthesis of multi-gene phylogenetics and phylogenomics.</title>
        <authorList>
            <person name="Vandepol N."/>
            <person name="Liber J."/>
            <person name="Desiro A."/>
            <person name="Na H."/>
            <person name="Kennedy M."/>
            <person name="Barry K."/>
            <person name="Grigoriev I.V."/>
            <person name="Miller A.N."/>
            <person name="O'Donnell K."/>
            <person name="Stajich J.E."/>
            <person name="Bonito G."/>
        </authorList>
    </citation>
    <scope>NUCLEOTIDE SEQUENCE</scope>
    <source>
        <strain evidence="5">BC1065</strain>
    </source>
</reference>
<dbReference type="OrthoDB" id="432528at2759"/>
<feature type="region of interest" description="Disordered" evidence="3">
    <location>
        <begin position="407"/>
        <end position="433"/>
    </location>
</feature>
<evidence type="ECO:0000256" key="1">
    <source>
        <dbReference type="ARBA" id="ARBA00022441"/>
    </source>
</evidence>
<evidence type="ECO:0000313" key="5">
    <source>
        <dbReference type="EMBL" id="KAG0269750.1"/>
    </source>
</evidence>
<dbReference type="PANTHER" id="PTHR46093">
    <property type="entry name" value="ACYL-COA-BINDING DOMAIN-CONTAINING PROTEIN 5"/>
    <property type="match status" value="1"/>
</dbReference>
<dbReference type="PANTHER" id="PTHR46093:SF3">
    <property type="entry name" value="ACYL-COA-BINDING DOMAIN-CONTAINING PROTEIN 4"/>
    <property type="match status" value="1"/>
</dbReference>
<protein>
    <recommendedName>
        <fullName evidence="7">Galactose oxidase</fullName>
    </recommendedName>
</protein>
<evidence type="ECO:0000256" key="2">
    <source>
        <dbReference type="ARBA" id="ARBA00022737"/>
    </source>
</evidence>
<evidence type="ECO:0008006" key="7">
    <source>
        <dbReference type="Google" id="ProtNLM"/>
    </source>
</evidence>
<keyword evidence="6" id="KW-1185">Reference proteome</keyword>
<gene>
    <name evidence="5" type="ORF">DFQ27_002166</name>
</gene>
<keyword evidence="4" id="KW-0812">Transmembrane</keyword>
<sequence>MATPRWYHASVLLDRKVYFTGGKTADNSLLAEALVLDTTQPWPISEPPLASIASLPQPLAGHSMTRVGEIEGTLLVAGGESTVKDPNGSSILMYKSSADTWEVPPGLTKNDTQLFRKAYHGVVVTGKDGALFHGGYENLTPPLVSLNPLNNTVVNSLFSIKPFNNQFKLSNAAAVSKAPLSPSLARHTITLTKDGHAIILGGINPQGHAANMTSAYIMHAIADAPAWQVQPIKGTAPLPRFDFSTVLINSTTLLVYGGTRDYMTPVDTATHYLDIPSWTWSSPEIKGTPPSQGRWGHSATLILNGIVVIGFGNSDEGPPDEPIVVLDTQSNTWLTDFTPPAGPINPGGGGGGNSGGSSGGGSGDSGDPTDTSKRLPFGAVLAIAFVVTVAVVAGGFYLLVRRKKRRTRNTLAREGQGGQAPRQALRHQGSFASETSLSKSLRGLFSLAGATGSGRSKRAGGNGSGRSTGRDSHHRMSMQTNPMMIQARLTQRGHSPAKLGYPESVIEQGTGMVQVSAYIYPNQACVETEKDVDDGQETAIVYHALTQAQKDAIKLTTQQNQKDELVYELPPVATRPGSGLGFYYGSERRGSGYSLALPGDGAGGVGDGGLRGGGGGGGVRSGGGDQGWRKDLQPALSSSPPSTGSMFQKKPHQQYQPPPSSASLPISQQHQNRQQQQQRYMPPPPATPVTTSISTAPAIPLATRPPAPGRTTGAARPSTSATSPSASPLGFQPTLASSPPSHGTRFKGGGGGGGGGGQYSHQPLPLKHLD</sequence>
<name>A0A9P6UCY5_9FUNG</name>
<evidence type="ECO:0000256" key="4">
    <source>
        <dbReference type="SAM" id="Phobius"/>
    </source>
</evidence>
<keyword evidence="1" id="KW-0880">Kelch repeat</keyword>
<dbReference type="AlphaFoldDB" id="A0A9P6UCY5"/>
<organism evidence="5 6">
    <name type="scientific">Actinomortierella ambigua</name>
    <dbReference type="NCBI Taxonomy" id="1343610"/>
    <lineage>
        <taxon>Eukaryota</taxon>
        <taxon>Fungi</taxon>
        <taxon>Fungi incertae sedis</taxon>
        <taxon>Mucoromycota</taxon>
        <taxon>Mortierellomycotina</taxon>
        <taxon>Mortierellomycetes</taxon>
        <taxon>Mortierellales</taxon>
        <taxon>Mortierellaceae</taxon>
        <taxon>Actinomortierella</taxon>
    </lineage>
</organism>
<dbReference type="EMBL" id="JAAAJB010000018">
    <property type="protein sequence ID" value="KAG0269750.1"/>
    <property type="molecule type" value="Genomic_DNA"/>
</dbReference>
<feature type="transmembrane region" description="Helical" evidence="4">
    <location>
        <begin position="377"/>
        <end position="400"/>
    </location>
</feature>
<keyword evidence="4" id="KW-0472">Membrane</keyword>
<proteinExistence type="predicted"/>
<keyword evidence="2" id="KW-0677">Repeat</keyword>